<evidence type="ECO:0000256" key="1">
    <source>
        <dbReference type="ARBA" id="ARBA00004651"/>
    </source>
</evidence>
<organism evidence="9 10">
    <name type="scientific">Pengzhenrongella frigida</name>
    <dbReference type="NCBI Taxonomy" id="1259133"/>
    <lineage>
        <taxon>Bacteria</taxon>
        <taxon>Bacillati</taxon>
        <taxon>Actinomycetota</taxon>
        <taxon>Actinomycetes</taxon>
        <taxon>Micrococcales</taxon>
        <taxon>Pengzhenrongella</taxon>
    </lineage>
</organism>
<dbReference type="EMBL" id="SDWW01000010">
    <property type="protein sequence ID" value="RYV51952.1"/>
    <property type="molecule type" value="Genomic_DNA"/>
</dbReference>
<dbReference type="Pfam" id="PF13396">
    <property type="entry name" value="PLDc_N"/>
    <property type="match status" value="1"/>
</dbReference>
<keyword evidence="4 7" id="KW-1133">Transmembrane helix</keyword>
<evidence type="ECO:0000313" key="10">
    <source>
        <dbReference type="Proteomes" id="UP000293764"/>
    </source>
</evidence>
<keyword evidence="3 7" id="KW-0812">Transmembrane</keyword>
<evidence type="ECO:0000259" key="8">
    <source>
        <dbReference type="Pfam" id="PF13396"/>
    </source>
</evidence>
<evidence type="ECO:0000256" key="2">
    <source>
        <dbReference type="ARBA" id="ARBA00022475"/>
    </source>
</evidence>
<reference evidence="9 10" key="1">
    <citation type="submission" date="2019-01" db="EMBL/GenBank/DDBJ databases">
        <title>Novel species of Cellulomonas.</title>
        <authorList>
            <person name="Liu Q."/>
            <person name="Xin Y.-H."/>
        </authorList>
    </citation>
    <scope>NUCLEOTIDE SEQUENCE [LARGE SCALE GENOMIC DNA]</scope>
    <source>
        <strain evidence="9 10">HLT2-17</strain>
    </source>
</reference>
<dbReference type="OrthoDB" id="3298527at2"/>
<name>A0A4Q5N1B0_9MICO</name>
<feature type="domain" description="Cardiolipin synthase N-terminal" evidence="8">
    <location>
        <begin position="13"/>
        <end position="57"/>
    </location>
</feature>
<evidence type="ECO:0000256" key="6">
    <source>
        <dbReference type="SAM" id="MobiDB-lite"/>
    </source>
</evidence>
<evidence type="ECO:0000313" key="9">
    <source>
        <dbReference type="EMBL" id="RYV51952.1"/>
    </source>
</evidence>
<gene>
    <name evidence="9" type="ORF">EUA98_06030</name>
</gene>
<evidence type="ECO:0000256" key="7">
    <source>
        <dbReference type="SAM" id="Phobius"/>
    </source>
</evidence>
<protein>
    <submittedName>
        <fullName evidence="9">PLDc_N domain-containing protein</fullName>
    </submittedName>
</protein>
<dbReference type="RefSeq" id="WP_130101774.1">
    <property type="nucleotide sequence ID" value="NZ_SDWW01000010.1"/>
</dbReference>
<proteinExistence type="predicted"/>
<evidence type="ECO:0000256" key="4">
    <source>
        <dbReference type="ARBA" id="ARBA00022989"/>
    </source>
</evidence>
<dbReference type="Proteomes" id="UP000293764">
    <property type="component" value="Unassembled WGS sequence"/>
</dbReference>
<dbReference type="AlphaFoldDB" id="A0A4Q5N1B0"/>
<feature type="region of interest" description="Disordered" evidence="6">
    <location>
        <begin position="60"/>
        <end position="86"/>
    </location>
</feature>
<keyword evidence="2" id="KW-1003">Cell membrane</keyword>
<comment type="subcellular location">
    <subcellularLocation>
        <location evidence="1">Cell membrane</location>
        <topology evidence="1">Multi-pass membrane protein</topology>
    </subcellularLocation>
</comment>
<keyword evidence="10" id="KW-1185">Reference proteome</keyword>
<sequence length="142" mass="15557">MPRYLGVLLEIGLIVFCLIECIQAPPGRVRNLPTWAWILLILFIPYVGPIAWLVAGRPTAASAGRSVPWPATRTAGFPEYERPAPDDDPAFIARLAAAESDSDDRRLLAQWEADLRARESRARDAEQQPGDGSDGLRPPGTP</sequence>
<comment type="caution">
    <text evidence="9">The sequence shown here is derived from an EMBL/GenBank/DDBJ whole genome shotgun (WGS) entry which is preliminary data.</text>
</comment>
<feature type="region of interest" description="Disordered" evidence="6">
    <location>
        <begin position="118"/>
        <end position="142"/>
    </location>
</feature>
<evidence type="ECO:0000256" key="3">
    <source>
        <dbReference type="ARBA" id="ARBA00022692"/>
    </source>
</evidence>
<evidence type="ECO:0000256" key="5">
    <source>
        <dbReference type="ARBA" id="ARBA00023136"/>
    </source>
</evidence>
<accession>A0A4Q5N1B0</accession>
<dbReference type="GO" id="GO:0005886">
    <property type="term" value="C:plasma membrane"/>
    <property type="evidence" value="ECO:0007669"/>
    <property type="project" value="UniProtKB-SubCell"/>
</dbReference>
<dbReference type="InterPro" id="IPR027379">
    <property type="entry name" value="CLS_N"/>
</dbReference>
<feature type="transmembrane region" description="Helical" evidence="7">
    <location>
        <begin position="37"/>
        <end position="55"/>
    </location>
</feature>
<keyword evidence="5 7" id="KW-0472">Membrane</keyword>